<organism evidence="1 2">
    <name type="scientific">Candidatus Shapirobacteria bacterium CG10_big_fil_rev_8_21_14_0_10_40_9</name>
    <dbReference type="NCBI Taxonomy" id="1974888"/>
    <lineage>
        <taxon>Bacteria</taxon>
        <taxon>Candidatus Shapironibacteriota</taxon>
    </lineage>
</organism>
<gene>
    <name evidence="1" type="ORF">COU95_00385</name>
</gene>
<dbReference type="AlphaFoldDB" id="A0A2M8L4D1"/>
<keyword evidence="1" id="KW-0808">Transferase</keyword>
<dbReference type="Proteomes" id="UP000231474">
    <property type="component" value="Unassembled WGS sequence"/>
</dbReference>
<evidence type="ECO:0000313" key="1">
    <source>
        <dbReference type="EMBL" id="PJE67791.1"/>
    </source>
</evidence>
<dbReference type="GO" id="GO:0016740">
    <property type="term" value="F:transferase activity"/>
    <property type="evidence" value="ECO:0007669"/>
    <property type="project" value="UniProtKB-KW"/>
</dbReference>
<sequence>MKIGLITSRGGHLFQLYQLKGWWSRYERFWVTGRGEDTKFFLKKERVYYAYFPESRNFLNAIKNLFLGFKILKKEKPDLLVSCGAGIAPPIFLAGKLLGCKLVFMEPYDFIAYPSLSGRLIAPIADKILVQHKRQKRFYKKSQYWGGTI</sequence>
<dbReference type="Pfam" id="PF08660">
    <property type="entry name" value="Alg14"/>
    <property type="match status" value="1"/>
</dbReference>
<dbReference type="EMBL" id="PFEK01000007">
    <property type="protein sequence ID" value="PJE67791.1"/>
    <property type="molecule type" value="Genomic_DNA"/>
</dbReference>
<dbReference type="InterPro" id="IPR013969">
    <property type="entry name" value="Oligosacch_biosynth_Alg14"/>
</dbReference>
<dbReference type="Gene3D" id="3.40.50.2000">
    <property type="entry name" value="Glycogen Phosphorylase B"/>
    <property type="match status" value="1"/>
</dbReference>
<dbReference type="SUPFAM" id="SSF53756">
    <property type="entry name" value="UDP-Glycosyltransferase/glycogen phosphorylase"/>
    <property type="match status" value="1"/>
</dbReference>
<accession>A0A2M8L4D1</accession>
<proteinExistence type="predicted"/>
<evidence type="ECO:0000313" key="2">
    <source>
        <dbReference type="Proteomes" id="UP000231474"/>
    </source>
</evidence>
<protein>
    <submittedName>
        <fullName evidence="1">UDP-N-acetylglucosamine--LPS N-acetylglucosamine transferase</fullName>
    </submittedName>
</protein>
<comment type="caution">
    <text evidence="1">The sequence shown here is derived from an EMBL/GenBank/DDBJ whole genome shotgun (WGS) entry which is preliminary data.</text>
</comment>
<name>A0A2M8L4D1_9BACT</name>
<reference evidence="2" key="1">
    <citation type="submission" date="2017-09" db="EMBL/GenBank/DDBJ databases">
        <title>Depth-based differentiation of microbial function through sediment-hosted aquifers and enrichment of novel symbionts in the deep terrestrial subsurface.</title>
        <authorList>
            <person name="Probst A.J."/>
            <person name="Ladd B."/>
            <person name="Jarett J.K."/>
            <person name="Geller-Mcgrath D.E."/>
            <person name="Sieber C.M.K."/>
            <person name="Emerson J.B."/>
            <person name="Anantharaman K."/>
            <person name="Thomas B.C."/>
            <person name="Malmstrom R."/>
            <person name="Stieglmeier M."/>
            <person name="Klingl A."/>
            <person name="Woyke T."/>
            <person name="Ryan C.M."/>
            <person name="Banfield J.F."/>
        </authorList>
    </citation>
    <scope>NUCLEOTIDE SEQUENCE [LARGE SCALE GENOMIC DNA]</scope>
</reference>
<dbReference type="GO" id="GO:0006488">
    <property type="term" value="P:dolichol-linked oligosaccharide biosynthetic process"/>
    <property type="evidence" value="ECO:0007669"/>
    <property type="project" value="InterPro"/>
</dbReference>